<feature type="domain" description="HTH-like" evidence="1">
    <location>
        <begin position="2"/>
        <end position="70"/>
    </location>
</feature>
<dbReference type="Proteomes" id="UP000831785">
    <property type="component" value="Chromosome"/>
</dbReference>
<proteinExistence type="predicted"/>
<gene>
    <name evidence="2" type="ORF">MUN80_07560</name>
</gene>
<dbReference type="EMBL" id="CP095049">
    <property type="protein sequence ID" value="UOQ54611.1"/>
    <property type="molecule type" value="Genomic_DNA"/>
</dbReference>
<sequence length="76" mass="8443">MKHLFTQISLAIEQAALANQKVAMLHLQVLKHADELAAVSPKDFCEAVGLQDSYKAEYSKMLKLASVMKQENLKLA</sequence>
<name>A0ABY4FJH1_9BACT</name>
<evidence type="ECO:0000313" key="3">
    <source>
        <dbReference type="Proteomes" id="UP000831785"/>
    </source>
</evidence>
<evidence type="ECO:0000259" key="1">
    <source>
        <dbReference type="Pfam" id="PF24718"/>
    </source>
</evidence>
<keyword evidence="3" id="KW-1185">Reference proteome</keyword>
<organism evidence="2 3">
    <name type="scientific">Hymenobacter cellulosivorans</name>
    <dbReference type="NCBI Taxonomy" id="2932249"/>
    <lineage>
        <taxon>Bacteria</taxon>
        <taxon>Pseudomonadati</taxon>
        <taxon>Bacteroidota</taxon>
        <taxon>Cytophagia</taxon>
        <taxon>Cytophagales</taxon>
        <taxon>Hymenobacteraceae</taxon>
        <taxon>Hymenobacter</taxon>
    </lineage>
</organism>
<reference evidence="2 3" key="1">
    <citation type="submission" date="2022-04" db="EMBL/GenBank/DDBJ databases">
        <title>Hymenobacter sp. isolated from the air.</title>
        <authorList>
            <person name="Won M."/>
            <person name="Lee C.-M."/>
            <person name="Woen H.-Y."/>
            <person name="Kwon S.-W."/>
        </authorList>
    </citation>
    <scope>NUCLEOTIDE SEQUENCE [LARGE SCALE GENOMIC DNA]</scope>
    <source>
        <strain evidence="3">5116 S-27</strain>
    </source>
</reference>
<evidence type="ECO:0000313" key="2">
    <source>
        <dbReference type="EMBL" id="UOQ54611.1"/>
    </source>
</evidence>
<dbReference type="Pfam" id="PF24718">
    <property type="entry name" value="HTH_73"/>
    <property type="match status" value="1"/>
</dbReference>
<protein>
    <recommendedName>
        <fullName evidence="1">HTH-like domain-containing protein</fullName>
    </recommendedName>
</protein>
<accession>A0ABY4FJH1</accession>
<dbReference type="RefSeq" id="WP_244721814.1">
    <property type="nucleotide sequence ID" value="NZ_CP095049.1"/>
</dbReference>
<dbReference type="InterPro" id="IPR056975">
    <property type="entry name" value="HTH_73"/>
</dbReference>